<dbReference type="InterPro" id="IPR036271">
    <property type="entry name" value="Tet_transcr_reg_TetR-rel_C_sf"/>
</dbReference>
<dbReference type="EMBL" id="AP012204">
    <property type="protein sequence ID" value="BAK33300.1"/>
    <property type="molecule type" value="Genomic_DNA"/>
</dbReference>
<evidence type="ECO:0000259" key="3">
    <source>
        <dbReference type="PROSITE" id="PS50977"/>
    </source>
</evidence>
<dbReference type="Proteomes" id="UP000007947">
    <property type="component" value="Chromosome"/>
</dbReference>
<name>F5XIX4_MICPN</name>
<evidence type="ECO:0000313" key="4">
    <source>
        <dbReference type="EMBL" id="BAK33300.1"/>
    </source>
</evidence>
<reference evidence="4 5" key="1">
    <citation type="submission" date="2011-05" db="EMBL/GenBank/DDBJ databases">
        <title>Whole genome sequence of Microlunatus phosphovorus NM-1.</title>
        <authorList>
            <person name="Hosoyama A."/>
            <person name="Sasaki K."/>
            <person name="Harada T."/>
            <person name="Igarashi R."/>
            <person name="Kawakoshi A."/>
            <person name="Sasagawa M."/>
            <person name="Fukada J."/>
            <person name="Nakamura S."/>
            <person name="Katano Y."/>
            <person name="Hanada S."/>
            <person name="Kamagata Y."/>
            <person name="Nakamura N."/>
            <person name="Yamazaki S."/>
            <person name="Fujita N."/>
        </authorList>
    </citation>
    <scope>NUCLEOTIDE SEQUENCE [LARGE SCALE GENOMIC DNA]</scope>
    <source>
        <strain evidence="5">ATCC 700054 / DSM 10555 / JCM 9379 / NBRC 101784 / NCIMB 13414 / VKM Ac-1990 / NM-1</strain>
    </source>
</reference>
<keyword evidence="5" id="KW-1185">Reference proteome</keyword>
<dbReference type="InterPro" id="IPR001647">
    <property type="entry name" value="HTH_TetR"/>
</dbReference>
<dbReference type="PANTHER" id="PTHR30055:SF241">
    <property type="entry name" value="TRANSCRIPTIONAL REGULATORY PROTEIN"/>
    <property type="match status" value="1"/>
</dbReference>
<gene>
    <name evidence="4" type="ordered locus">MLP_02860</name>
</gene>
<dbReference type="KEGG" id="mph:MLP_02860"/>
<dbReference type="GO" id="GO:0003700">
    <property type="term" value="F:DNA-binding transcription factor activity"/>
    <property type="evidence" value="ECO:0007669"/>
    <property type="project" value="TreeGrafter"/>
</dbReference>
<evidence type="ECO:0000256" key="1">
    <source>
        <dbReference type="ARBA" id="ARBA00023125"/>
    </source>
</evidence>
<dbReference type="RefSeq" id="WP_013861189.1">
    <property type="nucleotide sequence ID" value="NC_015635.1"/>
</dbReference>
<dbReference type="Gene3D" id="1.10.357.10">
    <property type="entry name" value="Tetracycline Repressor, domain 2"/>
    <property type="match status" value="1"/>
</dbReference>
<keyword evidence="1 2" id="KW-0238">DNA-binding</keyword>
<dbReference type="InterPro" id="IPR009057">
    <property type="entry name" value="Homeodomain-like_sf"/>
</dbReference>
<dbReference type="HOGENOM" id="CLU_069356_15_11_11"/>
<evidence type="ECO:0000256" key="2">
    <source>
        <dbReference type="PROSITE-ProRule" id="PRU00335"/>
    </source>
</evidence>
<dbReference type="STRING" id="1032480.MLP_02860"/>
<dbReference type="PROSITE" id="PS50977">
    <property type="entry name" value="HTH_TETR_2"/>
    <property type="match status" value="1"/>
</dbReference>
<evidence type="ECO:0000313" key="5">
    <source>
        <dbReference type="Proteomes" id="UP000007947"/>
    </source>
</evidence>
<proteinExistence type="predicted"/>
<accession>F5XIX4</accession>
<dbReference type="SUPFAM" id="SSF46689">
    <property type="entry name" value="Homeodomain-like"/>
    <property type="match status" value="1"/>
</dbReference>
<organism evidence="4 5">
    <name type="scientific">Microlunatus phosphovorus (strain ATCC 700054 / DSM 10555 / JCM 9379 / NBRC 101784 / NCIMB 13414 / VKM Ac-1990 / NM-1)</name>
    <dbReference type="NCBI Taxonomy" id="1032480"/>
    <lineage>
        <taxon>Bacteria</taxon>
        <taxon>Bacillati</taxon>
        <taxon>Actinomycetota</taxon>
        <taxon>Actinomycetes</taxon>
        <taxon>Propionibacteriales</taxon>
        <taxon>Propionibacteriaceae</taxon>
        <taxon>Microlunatus</taxon>
    </lineage>
</organism>
<dbReference type="Pfam" id="PF00440">
    <property type="entry name" value="TetR_N"/>
    <property type="match status" value="1"/>
</dbReference>
<dbReference type="PANTHER" id="PTHR30055">
    <property type="entry name" value="HTH-TYPE TRANSCRIPTIONAL REGULATOR RUTR"/>
    <property type="match status" value="1"/>
</dbReference>
<dbReference type="AlphaFoldDB" id="F5XIX4"/>
<sequence>MSSDLAIGPPLTARRAQTRERLLTAARTVFAEQGVEGASVEEICEAAGFTRGAFYSNFSSRSDLVLALIQQGIDLQFAAAQSAIETMKAAGDLDPEELMEIALSAMTGSRGALATDQQDVITDRALMLHAARDPELRAAYLSFVDTCSTQIAGLITDALDHARLELTVPLAAAVELFVATHTHLQTLRLFESQRADPRLLSTLLSAISRPAP</sequence>
<dbReference type="eggNOG" id="COG1309">
    <property type="taxonomic scope" value="Bacteria"/>
</dbReference>
<protein>
    <submittedName>
        <fullName evidence="4">Putative TetR family transcriptional regulator</fullName>
    </submittedName>
</protein>
<dbReference type="InterPro" id="IPR050109">
    <property type="entry name" value="HTH-type_TetR-like_transc_reg"/>
</dbReference>
<dbReference type="PRINTS" id="PR00455">
    <property type="entry name" value="HTHTETR"/>
</dbReference>
<dbReference type="GO" id="GO:0000976">
    <property type="term" value="F:transcription cis-regulatory region binding"/>
    <property type="evidence" value="ECO:0007669"/>
    <property type="project" value="TreeGrafter"/>
</dbReference>
<feature type="DNA-binding region" description="H-T-H motif" evidence="2">
    <location>
        <begin position="39"/>
        <end position="58"/>
    </location>
</feature>
<dbReference type="SUPFAM" id="SSF48498">
    <property type="entry name" value="Tetracyclin repressor-like, C-terminal domain"/>
    <property type="match status" value="1"/>
</dbReference>
<feature type="domain" description="HTH tetR-type" evidence="3">
    <location>
        <begin position="16"/>
        <end position="76"/>
    </location>
</feature>